<organism evidence="2 3">
    <name type="scientific">Candidatus Muproteobacteria bacterium RBG_16_65_34</name>
    <dbReference type="NCBI Taxonomy" id="1817760"/>
    <lineage>
        <taxon>Bacteria</taxon>
        <taxon>Pseudomonadati</taxon>
        <taxon>Pseudomonadota</taxon>
        <taxon>Candidatus Muproteobacteria</taxon>
    </lineage>
</organism>
<dbReference type="InterPro" id="IPR016867">
    <property type="entry name" value="GcvR"/>
</dbReference>
<evidence type="ECO:0000259" key="1">
    <source>
        <dbReference type="PROSITE" id="PS51671"/>
    </source>
</evidence>
<name>A0A1F6TQW2_9PROT</name>
<dbReference type="PROSITE" id="PS51671">
    <property type="entry name" value="ACT"/>
    <property type="match status" value="1"/>
</dbReference>
<dbReference type="SUPFAM" id="SSF55021">
    <property type="entry name" value="ACT-like"/>
    <property type="match status" value="2"/>
</dbReference>
<dbReference type="Pfam" id="PF13740">
    <property type="entry name" value="ACT_6"/>
    <property type="match status" value="1"/>
</dbReference>
<dbReference type="InterPro" id="IPR045865">
    <property type="entry name" value="ACT-like_dom_sf"/>
</dbReference>
<accession>A0A1F6TQW2</accession>
<dbReference type="GO" id="GO:0006355">
    <property type="term" value="P:regulation of DNA-templated transcription"/>
    <property type="evidence" value="ECO:0007669"/>
    <property type="project" value="InterPro"/>
</dbReference>
<sequence>MPARKARHTMKKFLVISALGKDQSGIVKQLSKAILDSGCNVEDSRMTVLGGEFALIELISGHWSAVAKLENQLPALEKKLELTIVAKHTEPRATRKDMVPYMVDVVVMDHPGIVHDVAEFFAGRNINIEELSSWTYPAAHTGTPMFSLNMTISVPADLNIGRLRQEFTEFCDYLNLDATLEPSRQ</sequence>
<reference evidence="2 3" key="1">
    <citation type="journal article" date="2016" name="Nat. Commun.">
        <title>Thousands of microbial genomes shed light on interconnected biogeochemical processes in an aquifer system.</title>
        <authorList>
            <person name="Anantharaman K."/>
            <person name="Brown C.T."/>
            <person name="Hug L.A."/>
            <person name="Sharon I."/>
            <person name="Castelle C.J."/>
            <person name="Probst A.J."/>
            <person name="Thomas B.C."/>
            <person name="Singh A."/>
            <person name="Wilkins M.J."/>
            <person name="Karaoz U."/>
            <person name="Brodie E.L."/>
            <person name="Williams K.H."/>
            <person name="Hubbard S.S."/>
            <person name="Banfield J.F."/>
        </authorList>
    </citation>
    <scope>NUCLEOTIDE SEQUENCE [LARGE SCALE GENOMIC DNA]</scope>
</reference>
<dbReference type="Proteomes" id="UP000178885">
    <property type="component" value="Unassembled WGS sequence"/>
</dbReference>
<dbReference type="Gene3D" id="3.30.70.260">
    <property type="match status" value="2"/>
</dbReference>
<dbReference type="EMBL" id="MFSU01000054">
    <property type="protein sequence ID" value="OGI47500.1"/>
    <property type="molecule type" value="Genomic_DNA"/>
</dbReference>
<gene>
    <name evidence="2" type="ORF">A2151_03420</name>
</gene>
<feature type="domain" description="ACT" evidence="1">
    <location>
        <begin position="102"/>
        <end position="185"/>
    </location>
</feature>
<evidence type="ECO:0000313" key="3">
    <source>
        <dbReference type="Proteomes" id="UP000178885"/>
    </source>
</evidence>
<evidence type="ECO:0000313" key="2">
    <source>
        <dbReference type="EMBL" id="OGI47500.1"/>
    </source>
</evidence>
<proteinExistence type="predicted"/>
<dbReference type="InterPro" id="IPR050990">
    <property type="entry name" value="UPF0237/GcvR_regulator"/>
</dbReference>
<dbReference type="CDD" id="cd04869">
    <property type="entry name" value="ACT_GcvR_2"/>
    <property type="match status" value="1"/>
</dbReference>
<dbReference type="PANTHER" id="PTHR34875">
    <property type="entry name" value="UPF0237 PROTEIN MJ1558"/>
    <property type="match status" value="1"/>
</dbReference>
<dbReference type="CDD" id="cd04893">
    <property type="entry name" value="ACT_GcvR_1"/>
    <property type="match status" value="1"/>
</dbReference>
<protein>
    <submittedName>
        <fullName evidence="2">Glycine cleavage system protein R</fullName>
    </submittedName>
</protein>
<dbReference type="PIRSF" id="PIRSF028103">
    <property type="entry name" value="GcvR"/>
    <property type="match status" value="1"/>
</dbReference>
<comment type="caution">
    <text evidence="2">The sequence shown here is derived from an EMBL/GenBank/DDBJ whole genome shotgun (WGS) entry which is preliminary data.</text>
</comment>
<dbReference type="STRING" id="1817760.A2151_03420"/>
<dbReference type="PANTHER" id="PTHR34875:SF5">
    <property type="entry name" value="GLYCINE CLEAVAGE SYSTEM TRANSCRIPTIONAL REPRESSOR"/>
    <property type="match status" value="1"/>
</dbReference>
<dbReference type="InterPro" id="IPR002912">
    <property type="entry name" value="ACT_dom"/>
</dbReference>
<dbReference type="AlphaFoldDB" id="A0A1F6TQW2"/>